<dbReference type="Proteomes" id="UP000094828">
    <property type="component" value="Unassembled WGS sequence"/>
</dbReference>
<accession>A0A1C3E927</accession>
<evidence type="ECO:0000313" key="2">
    <source>
        <dbReference type="Proteomes" id="UP000094828"/>
    </source>
</evidence>
<sequence length="96" mass="11125">MNPGKEFSLWKRELSLGEIPLIWQGLIPLPDFFSPHPTASGFGFHRPMEDHHSLRVLAVEVLNVPSNRLIFSVSERYSLWNVVKDLFEKRCFSSNK</sequence>
<name>A0A1C3E927_9PLAN</name>
<proteinExistence type="predicted"/>
<reference evidence="1 2" key="1">
    <citation type="submission" date="2016-05" db="EMBL/GenBank/DDBJ databases">
        <title>Genomic and physiological characterization of Planctopirus sp. isolated from fresh water lake.</title>
        <authorList>
            <person name="Subhash Y."/>
            <person name="Ramana C."/>
        </authorList>
    </citation>
    <scope>NUCLEOTIDE SEQUENCE [LARGE SCALE GENOMIC DNA]</scope>
    <source>
        <strain evidence="1 2">JC280</strain>
    </source>
</reference>
<protein>
    <submittedName>
        <fullName evidence="1">Uncharacterized protein</fullName>
    </submittedName>
</protein>
<gene>
    <name evidence="1" type="ORF">A6X21_07570</name>
</gene>
<evidence type="ECO:0000313" key="1">
    <source>
        <dbReference type="EMBL" id="ODA29740.1"/>
    </source>
</evidence>
<dbReference type="AlphaFoldDB" id="A0A1C3E927"/>
<dbReference type="EMBL" id="LYDR01000124">
    <property type="protein sequence ID" value="ODA29740.1"/>
    <property type="molecule type" value="Genomic_DNA"/>
</dbReference>
<dbReference type="STRING" id="1841610.A6X21_07570"/>
<organism evidence="1 2">
    <name type="scientific">Planctopirus hydrillae</name>
    <dbReference type="NCBI Taxonomy" id="1841610"/>
    <lineage>
        <taxon>Bacteria</taxon>
        <taxon>Pseudomonadati</taxon>
        <taxon>Planctomycetota</taxon>
        <taxon>Planctomycetia</taxon>
        <taxon>Planctomycetales</taxon>
        <taxon>Planctomycetaceae</taxon>
        <taxon>Planctopirus</taxon>
    </lineage>
</organism>
<comment type="caution">
    <text evidence="1">The sequence shown here is derived from an EMBL/GenBank/DDBJ whole genome shotgun (WGS) entry which is preliminary data.</text>
</comment>
<keyword evidence="2" id="KW-1185">Reference proteome</keyword>